<comment type="caution">
    <text evidence="2">The sequence shown here is derived from an EMBL/GenBank/DDBJ whole genome shotgun (WGS) entry which is preliminary data.</text>
</comment>
<dbReference type="Proteomes" id="UP000184001">
    <property type="component" value="Unassembled WGS sequence"/>
</dbReference>
<dbReference type="Pfam" id="PF05929">
    <property type="entry name" value="Phage_GPO"/>
    <property type="match status" value="1"/>
</dbReference>
<dbReference type="InterPro" id="IPR009228">
    <property type="entry name" value="Capsid_scaffold_GpO"/>
</dbReference>
<reference evidence="2 3" key="1">
    <citation type="submission" date="2016-11" db="EMBL/GenBank/DDBJ databases">
        <authorList>
            <person name="Varghese N."/>
            <person name="Submissions S."/>
        </authorList>
    </citation>
    <scope>NUCLEOTIDE SEQUENCE [LARGE SCALE GENOMIC DNA]</scope>
    <source>
        <strain evidence="2 3">DSM 17919</strain>
    </source>
</reference>
<protein>
    <submittedName>
        <fullName evidence="2">Phage capsid scaffolding protein (GPO) serine peptidase</fullName>
    </submittedName>
</protein>
<name>A0A8G2FC89_9BACT</name>
<accession>A0A8G2FC89</accession>
<evidence type="ECO:0000313" key="3">
    <source>
        <dbReference type="Proteomes" id="UP000184001"/>
    </source>
</evidence>
<feature type="region of interest" description="Disordered" evidence="1">
    <location>
        <begin position="230"/>
        <end position="249"/>
    </location>
</feature>
<sequence length="297" mass="32844">MLETKFIKVAQSGPTIDGREIAAQDLRDIAETYSPQTYEAVIWPEHERFWGNHGTVLATEARENGDVTELYAKLKPGWRFIEKNKDGQKLYPSIEIDPNFADTNKAYMSGIAITDSPASLGTERIKFFSQQRAQRGEELGEFYCSGIELEGLFDNEPTAPTGEEAEKLFTRLFHRVFGNQQQTTPPTNNEEEMNTEQFNQMLSATKANATAIEGLANQFTKIAELASKQFSQGGEEEDPEKGNEPKDTPETIDLAALAGMVTKLSSTVEGMDKKFNQALPGTPVPENPTPAEDAGII</sequence>
<proteinExistence type="predicted"/>
<dbReference type="EMBL" id="FQZR01000011">
    <property type="protein sequence ID" value="SHJ71878.1"/>
    <property type="molecule type" value="Genomic_DNA"/>
</dbReference>
<feature type="region of interest" description="Disordered" evidence="1">
    <location>
        <begin position="272"/>
        <end position="297"/>
    </location>
</feature>
<dbReference type="AlphaFoldDB" id="A0A8G2FC89"/>
<dbReference type="RefSeq" id="WP_019999241.1">
    <property type="nucleotide sequence ID" value="NZ_CP192220.1"/>
</dbReference>
<evidence type="ECO:0000313" key="2">
    <source>
        <dbReference type="EMBL" id="SHJ71878.1"/>
    </source>
</evidence>
<gene>
    <name evidence="2" type="ORF">SAMN05660830_03069</name>
</gene>
<feature type="compositionally biased region" description="Basic and acidic residues" evidence="1">
    <location>
        <begin position="240"/>
        <end position="249"/>
    </location>
</feature>
<evidence type="ECO:0000256" key="1">
    <source>
        <dbReference type="SAM" id="MobiDB-lite"/>
    </source>
</evidence>
<organism evidence="2 3">
    <name type="scientific">Halodesulfovibrio aestuarii</name>
    <dbReference type="NCBI Taxonomy" id="126333"/>
    <lineage>
        <taxon>Bacteria</taxon>
        <taxon>Pseudomonadati</taxon>
        <taxon>Thermodesulfobacteriota</taxon>
        <taxon>Desulfovibrionia</taxon>
        <taxon>Desulfovibrionales</taxon>
        <taxon>Desulfovibrionaceae</taxon>
        <taxon>Halodesulfovibrio</taxon>
    </lineage>
</organism>